<name>A0ACB9GX78_CICIN</name>
<organism evidence="1 2">
    <name type="scientific">Cichorium intybus</name>
    <name type="common">Chicory</name>
    <dbReference type="NCBI Taxonomy" id="13427"/>
    <lineage>
        <taxon>Eukaryota</taxon>
        <taxon>Viridiplantae</taxon>
        <taxon>Streptophyta</taxon>
        <taxon>Embryophyta</taxon>
        <taxon>Tracheophyta</taxon>
        <taxon>Spermatophyta</taxon>
        <taxon>Magnoliopsida</taxon>
        <taxon>eudicotyledons</taxon>
        <taxon>Gunneridae</taxon>
        <taxon>Pentapetalae</taxon>
        <taxon>asterids</taxon>
        <taxon>campanulids</taxon>
        <taxon>Asterales</taxon>
        <taxon>Asteraceae</taxon>
        <taxon>Cichorioideae</taxon>
        <taxon>Cichorieae</taxon>
        <taxon>Cichoriinae</taxon>
        <taxon>Cichorium</taxon>
    </lineage>
</organism>
<dbReference type="EMBL" id="CM042009">
    <property type="protein sequence ID" value="KAI3787690.1"/>
    <property type="molecule type" value="Genomic_DNA"/>
</dbReference>
<dbReference type="Proteomes" id="UP001055811">
    <property type="component" value="Linkage Group LG01"/>
</dbReference>
<evidence type="ECO:0000313" key="2">
    <source>
        <dbReference type="Proteomes" id="UP001055811"/>
    </source>
</evidence>
<reference evidence="2" key="1">
    <citation type="journal article" date="2022" name="Mol. Ecol. Resour.">
        <title>The genomes of chicory, endive, great burdock and yacon provide insights into Asteraceae palaeo-polyploidization history and plant inulin production.</title>
        <authorList>
            <person name="Fan W."/>
            <person name="Wang S."/>
            <person name="Wang H."/>
            <person name="Wang A."/>
            <person name="Jiang F."/>
            <person name="Liu H."/>
            <person name="Zhao H."/>
            <person name="Xu D."/>
            <person name="Zhang Y."/>
        </authorList>
    </citation>
    <scope>NUCLEOTIDE SEQUENCE [LARGE SCALE GENOMIC DNA]</scope>
    <source>
        <strain evidence="2">cv. Punajuju</strain>
    </source>
</reference>
<sequence>MSPSTCILVLSSLFVAAYARIHPVMHPFVNHTRTGLVSPDVIAKACEPSLEKAFCVSVLKFQTISDVNDLKQATFVALQAASGEAVATSELIKVTRQKEEEKDVVEDTIEEETLADCSQSYASIVDMLADATNALLTGPESDVRVEIQAAMTTAETCAKSINAGKKTRQVDEVAKKNENVRRFCSNALGIYNVYAKGH</sequence>
<keyword evidence="2" id="KW-1185">Reference proteome</keyword>
<evidence type="ECO:0000313" key="1">
    <source>
        <dbReference type="EMBL" id="KAI3787690.1"/>
    </source>
</evidence>
<gene>
    <name evidence="1" type="ORF">L2E82_00025</name>
</gene>
<protein>
    <submittedName>
        <fullName evidence="1">Uncharacterized protein</fullName>
    </submittedName>
</protein>
<accession>A0ACB9GX78</accession>
<proteinExistence type="predicted"/>
<reference evidence="1 2" key="2">
    <citation type="journal article" date="2022" name="Mol. Ecol. Resour.">
        <title>The genomes of chicory, endive, great burdock and yacon provide insights into Asteraceae paleo-polyploidization history and plant inulin production.</title>
        <authorList>
            <person name="Fan W."/>
            <person name="Wang S."/>
            <person name="Wang H."/>
            <person name="Wang A."/>
            <person name="Jiang F."/>
            <person name="Liu H."/>
            <person name="Zhao H."/>
            <person name="Xu D."/>
            <person name="Zhang Y."/>
        </authorList>
    </citation>
    <scope>NUCLEOTIDE SEQUENCE [LARGE SCALE GENOMIC DNA]</scope>
    <source>
        <strain evidence="2">cv. Punajuju</strain>
        <tissue evidence="1">Leaves</tissue>
    </source>
</reference>
<comment type="caution">
    <text evidence="1">The sequence shown here is derived from an EMBL/GenBank/DDBJ whole genome shotgun (WGS) entry which is preliminary data.</text>
</comment>